<reference evidence="1" key="1">
    <citation type="submission" date="2020-11" db="EMBL/GenBank/DDBJ databases">
        <authorList>
            <consortium name="DOE Joint Genome Institute"/>
            <person name="Ahrendt S."/>
            <person name="Riley R."/>
            <person name="Andreopoulos W."/>
            <person name="Labutti K."/>
            <person name="Pangilinan J."/>
            <person name="Ruiz-Duenas F.J."/>
            <person name="Barrasa J.M."/>
            <person name="Sanchez-Garcia M."/>
            <person name="Camarero S."/>
            <person name="Miyauchi S."/>
            <person name="Serrano A."/>
            <person name="Linde D."/>
            <person name="Babiker R."/>
            <person name="Drula E."/>
            <person name="Ayuso-Fernandez I."/>
            <person name="Pacheco R."/>
            <person name="Padilla G."/>
            <person name="Ferreira P."/>
            <person name="Barriuso J."/>
            <person name="Kellner H."/>
            <person name="Castanera R."/>
            <person name="Alfaro M."/>
            <person name="Ramirez L."/>
            <person name="Pisabarro A.G."/>
            <person name="Kuo A."/>
            <person name="Tritt A."/>
            <person name="Lipzen A."/>
            <person name="He G."/>
            <person name="Yan M."/>
            <person name="Ng V."/>
            <person name="Cullen D."/>
            <person name="Martin F."/>
            <person name="Rosso M.-N."/>
            <person name="Henrissat B."/>
            <person name="Hibbett D."/>
            <person name="Martinez A.T."/>
            <person name="Grigoriev I.V."/>
        </authorList>
    </citation>
    <scope>NUCLEOTIDE SEQUENCE</scope>
    <source>
        <strain evidence="1">CBS 247.69</strain>
    </source>
</reference>
<proteinExistence type="predicted"/>
<name>A0A9P5XWR6_9AGAR</name>
<evidence type="ECO:0000313" key="1">
    <source>
        <dbReference type="EMBL" id="KAF9459003.1"/>
    </source>
</evidence>
<dbReference type="EMBL" id="MU150326">
    <property type="protein sequence ID" value="KAF9459003.1"/>
    <property type="molecule type" value="Genomic_DNA"/>
</dbReference>
<gene>
    <name evidence="1" type="ORF">BDZ94DRAFT_1269372</name>
</gene>
<protein>
    <submittedName>
        <fullName evidence="1">Uncharacterized protein</fullName>
    </submittedName>
</protein>
<dbReference type="AlphaFoldDB" id="A0A9P5XWR6"/>
<accession>A0A9P5XWR6</accession>
<comment type="caution">
    <text evidence="1">The sequence shown here is derived from an EMBL/GenBank/DDBJ whole genome shotgun (WGS) entry which is preliminary data.</text>
</comment>
<keyword evidence="2" id="KW-1185">Reference proteome</keyword>
<sequence>MYRPRPPHILLLLPLALILEPINRRRRRHALHPHREYHTSIPAPTYPPNTRLRSMPLGLHIHIYHPALRPALTLKPRPRLPPCPHADIPIIILARLPLARAIKATRALRRSREPSLISADSLSLFRWFSFGSRGNGG</sequence>
<dbReference type="Proteomes" id="UP000807353">
    <property type="component" value="Unassembled WGS sequence"/>
</dbReference>
<organism evidence="1 2">
    <name type="scientific">Collybia nuda</name>
    <dbReference type="NCBI Taxonomy" id="64659"/>
    <lineage>
        <taxon>Eukaryota</taxon>
        <taxon>Fungi</taxon>
        <taxon>Dikarya</taxon>
        <taxon>Basidiomycota</taxon>
        <taxon>Agaricomycotina</taxon>
        <taxon>Agaricomycetes</taxon>
        <taxon>Agaricomycetidae</taxon>
        <taxon>Agaricales</taxon>
        <taxon>Tricholomatineae</taxon>
        <taxon>Clitocybaceae</taxon>
        <taxon>Collybia</taxon>
    </lineage>
</organism>
<evidence type="ECO:0000313" key="2">
    <source>
        <dbReference type="Proteomes" id="UP000807353"/>
    </source>
</evidence>